<name>A0A3D8IPY8_9HELI</name>
<dbReference type="Pfam" id="PF14113">
    <property type="entry name" value="Tae4"/>
    <property type="match status" value="1"/>
</dbReference>
<dbReference type="InterPro" id="IPR025562">
    <property type="entry name" value="Tae4"/>
</dbReference>
<dbReference type="RefSeq" id="WP_115571036.1">
    <property type="nucleotide sequence ID" value="NZ_NXLT01000003.1"/>
</dbReference>
<accession>A0A3D8IPY8</accession>
<comment type="caution">
    <text evidence="1">The sequence shown here is derived from an EMBL/GenBank/DDBJ whole genome shotgun (WGS) entry which is preliminary data.</text>
</comment>
<evidence type="ECO:0008006" key="3">
    <source>
        <dbReference type="Google" id="ProtNLM"/>
    </source>
</evidence>
<sequence>MAIEWKATCGTASASIKCKRPNFDDVKKAYDTINMANPNDMNLQETFRKAIIDNGVWRGISSKVVEQKAQEILTQIQNDRYDDSVWQRYALVGGTPLSEYINHKNFFGRSPNYADYSNTCALQVSYALNYGGMPLKDFISRDKTKRPKGFENITILQGTDNYDYITGVINVINLLQLKSVWGDADKPYNSKIMITKRENRDFYNNEFSKFSKSGVVTMIISGWGDANGHITLWSGKDKKFLDNSNYLLDSRDIVIVKELYFWELL</sequence>
<protein>
    <recommendedName>
        <fullName evidence="3">Type VI secretion system amidase effector protein Tae4</fullName>
    </recommendedName>
</protein>
<dbReference type="Gene3D" id="3.90.1720.70">
    <property type="match status" value="1"/>
</dbReference>
<gene>
    <name evidence="1" type="ORF">CQA54_04945</name>
</gene>
<reference evidence="1 2" key="1">
    <citation type="submission" date="2018-04" db="EMBL/GenBank/DDBJ databases">
        <title>Novel Campyloabacter and Helicobacter Species and Strains.</title>
        <authorList>
            <person name="Mannion A.J."/>
            <person name="Shen Z."/>
            <person name="Fox J.G."/>
        </authorList>
    </citation>
    <scope>NUCLEOTIDE SEQUENCE [LARGE SCALE GENOMIC DNA]</scope>
    <source>
        <strain evidence="1 2">MIT 12-6600</strain>
    </source>
</reference>
<evidence type="ECO:0000313" key="2">
    <source>
        <dbReference type="Proteomes" id="UP000256514"/>
    </source>
</evidence>
<dbReference type="OrthoDB" id="8480759at2"/>
<dbReference type="Proteomes" id="UP000256514">
    <property type="component" value="Unassembled WGS sequence"/>
</dbReference>
<evidence type="ECO:0000313" key="1">
    <source>
        <dbReference type="EMBL" id="RDU67319.1"/>
    </source>
</evidence>
<organism evidence="1 2">
    <name type="scientific">Helicobacter equorum</name>
    <dbReference type="NCBI Taxonomy" id="361872"/>
    <lineage>
        <taxon>Bacteria</taxon>
        <taxon>Pseudomonadati</taxon>
        <taxon>Campylobacterota</taxon>
        <taxon>Epsilonproteobacteria</taxon>
        <taxon>Campylobacterales</taxon>
        <taxon>Helicobacteraceae</taxon>
        <taxon>Helicobacter</taxon>
    </lineage>
</organism>
<dbReference type="AlphaFoldDB" id="A0A3D8IPY8"/>
<keyword evidence="2" id="KW-1185">Reference proteome</keyword>
<proteinExistence type="predicted"/>
<dbReference type="EMBL" id="NXLT01000003">
    <property type="protein sequence ID" value="RDU67319.1"/>
    <property type="molecule type" value="Genomic_DNA"/>
</dbReference>